<evidence type="ECO:0000256" key="1">
    <source>
        <dbReference type="SAM" id="MobiDB-lite"/>
    </source>
</evidence>
<name>A0AAV0U1R4_9STRA</name>
<evidence type="ECO:0000313" key="3">
    <source>
        <dbReference type="Proteomes" id="UP001162029"/>
    </source>
</evidence>
<accession>A0AAV0U1R4</accession>
<evidence type="ECO:0000313" key="2">
    <source>
        <dbReference type="EMBL" id="CAI5730542.1"/>
    </source>
</evidence>
<proteinExistence type="predicted"/>
<dbReference type="EMBL" id="CANTFM010000825">
    <property type="protein sequence ID" value="CAI5730542.1"/>
    <property type="molecule type" value="Genomic_DNA"/>
</dbReference>
<reference evidence="2" key="1">
    <citation type="submission" date="2022-12" db="EMBL/GenBank/DDBJ databases">
        <authorList>
            <person name="Webb A."/>
        </authorList>
    </citation>
    <scope>NUCLEOTIDE SEQUENCE</scope>
    <source>
        <strain evidence="2">Pd1</strain>
    </source>
</reference>
<feature type="region of interest" description="Disordered" evidence="1">
    <location>
        <begin position="73"/>
        <end position="107"/>
    </location>
</feature>
<comment type="caution">
    <text evidence="2">The sequence shown here is derived from an EMBL/GenBank/DDBJ whole genome shotgun (WGS) entry which is preliminary data.</text>
</comment>
<sequence>MDTMNPDDLLGIINVAVAKFADEIEVSTLENYPLSLESKFAGQKRNSTLLLEICLKQADDQRVYMWENESWSIGSGWKPANSSERRQRSSYDDSATSTMVGDAKTFADPWTPTKPAFSFVRRRLWENTFKREIDSRLA</sequence>
<dbReference type="Proteomes" id="UP001162029">
    <property type="component" value="Unassembled WGS sequence"/>
</dbReference>
<gene>
    <name evidence="2" type="ORF">PDE001_LOCUS4540</name>
</gene>
<keyword evidence="3" id="KW-1185">Reference proteome</keyword>
<protein>
    <submittedName>
        <fullName evidence="2">Uncharacterized protein</fullName>
    </submittedName>
</protein>
<organism evidence="2 3">
    <name type="scientific">Peronospora destructor</name>
    <dbReference type="NCBI Taxonomy" id="86335"/>
    <lineage>
        <taxon>Eukaryota</taxon>
        <taxon>Sar</taxon>
        <taxon>Stramenopiles</taxon>
        <taxon>Oomycota</taxon>
        <taxon>Peronosporomycetes</taxon>
        <taxon>Peronosporales</taxon>
        <taxon>Peronosporaceae</taxon>
        <taxon>Peronospora</taxon>
    </lineage>
</organism>
<dbReference type="AlphaFoldDB" id="A0AAV0U1R4"/>